<dbReference type="InterPro" id="IPR042100">
    <property type="entry name" value="Bug_dom1"/>
</dbReference>
<name>A0A7Y9LLL8_9BURK</name>
<dbReference type="CDD" id="cd07012">
    <property type="entry name" value="PBP2_Bug_TTT"/>
    <property type="match status" value="1"/>
</dbReference>
<dbReference type="Gene3D" id="3.40.190.10">
    <property type="entry name" value="Periplasmic binding protein-like II"/>
    <property type="match status" value="1"/>
</dbReference>
<sequence>MEKVSGARVIVVNRPGAGGEIGMASVVDAPADGYTLGIVNTPNALTIPIERPAKFTLGGFDLLANIVDDPGTLSVHADSAIRTLNDLILAARGAPDTLTYGTAGIGSAGHISMLLFQSAAGIRLRHIPFKGTSDVRTALIGKQIDVATANLGEALMFARGQPWRTLGQMKAQRSPMAADVPTFAEAGYPVESGSLRGLGAPKGLPPDTLASLTRIIDAAMNDPEFRDATRKAEQDILYLKGDAYATTLQGMDTQFRQLWQTSPWNP</sequence>
<dbReference type="Proteomes" id="UP000542125">
    <property type="component" value="Unassembled WGS sequence"/>
</dbReference>
<reference evidence="2 3" key="1">
    <citation type="submission" date="2020-07" db="EMBL/GenBank/DDBJ databases">
        <title>Genomic Encyclopedia of Type Strains, Phase IV (KMG-V): Genome sequencing to study the core and pangenomes of soil and plant-associated prokaryotes.</title>
        <authorList>
            <person name="Whitman W."/>
        </authorList>
    </citation>
    <scope>NUCLEOTIDE SEQUENCE [LARGE SCALE GENOMIC DNA]</scope>
    <source>
        <strain evidence="2 3">SAS40</strain>
    </source>
</reference>
<evidence type="ECO:0000313" key="3">
    <source>
        <dbReference type="Proteomes" id="UP000542125"/>
    </source>
</evidence>
<evidence type="ECO:0000313" key="2">
    <source>
        <dbReference type="EMBL" id="NYE81360.1"/>
    </source>
</evidence>
<dbReference type="InterPro" id="IPR005064">
    <property type="entry name" value="BUG"/>
</dbReference>
<keyword evidence="2" id="KW-0675">Receptor</keyword>
<evidence type="ECO:0000256" key="1">
    <source>
        <dbReference type="ARBA" id="ARBA00006987"/>
    </source>
</evidence>
<protein>
    <submittedName>
        <fullName evidence="2">Tripartite-type tricarboxylate transporter receptor subunit TctC</fullName>
    </submittedName>
</protein>
<dbReference type="PANTHER" id="PTHR42928">
    <property type="entry name" value="TRICARBOXYLATE-BINDING PROTEIN"/>
    <property type="match status" value="1"/>
</dbReference>
<dbReference type="Gene3D" id="3.40.190.150">
    <property type="entry name" value="Bordetella uptake gene, domain 1"/>
    <property type="match status" value="1"/>
</dbReference>
<dbReference type="SUPFAM" id="SSF53850">
    <property type="entry name" value="Periplasmic binding protein-like II"/>
    <property type="match status" value="1"/>
</dbReference>
<accession>A0A7Y9LLL8</accession>
<proteinExistence type="inferred from homology"/>
<dbReference type="Pfam" id="PF03401">
    <property type="entry name" value="TctC"/>
    <property type="match status" value="1"/>
</dbReference>
<organism evidence="2 3">
    <name type="scientific">Pigmentiphaga litoralis</name>
    <dbReference type="NCBI Taxonomy" id="516702"/>
    <lineage>
        <taxon>Bacteria</taxon>
        <taxon>Pseudomonadati</taxon>
        <taxon>Pseudomonadota</taxon>
        <taxon>Betaproteobacteria</taxon>
        <taxon>Burkholderiales</taxon>
        <taxon>Alcaligenaceae</taxon>
        <taxon>Pigmentiphaga</taxon>
    </lineage>
</organism>
<dbReference type="PANTHER" id="PTHR42928:SF5">
    <property type="entry name" value="BLR1237 PROTEIN"/>
    <property type="match status" value="1"/>
</dbReference>
<keyword evidence="3" id="KW-1185">Reference proteome</keyword>
<comment type="similarity">
    <text evidence="1">Belongs to the UPF0065 (bug) family.</text>
</comment>
<comment type="caution">
    <text evidence="2">The sequence shown here is derived from an EMBL/GenBank/DDBJ whole genome shotgun (WGS) entry which is preliminary data.</text>
</comment>
<gene>
    <name evidence="2" type="ORF">FHW18_000631</name>
</gene>
<dbReference type="EMBL" id="JACBYR010000001">
    <property type="protein sequence ID" value="NYE81360.1"/>
    <property type="molecule type" value="Genomic_DNA"/>
</dbReference>
<dbReference type="AlphaFoldDB" id="A0A7Y9LLL8"/>